<dbReference type="EMBL" id="CAJNOE010000211">
    <property type="protein sequence ID" value="CAF1051321.1"/>
    <property type="molecule type" value="Genomic_DNA"/>
</dbReference>
<evidence type="ECO:0000313" key="2">
    <source>
        <dbReference type="EMBL" id="CAF1051321.1"/>
    </source>
</evidence>
<name>A0A814KDX2_9BILA</name>
<evidence type="ECO:0000313" key="3">
    <source>
        <dbReference type="Proteomes" id="UP000663860"/>
    </source>
</evidence>
<feature type="region of interest" description="Disordered" evidence="1">
    <location>
        <begin position="95"/>
        <end position="114"/>
    </location>
</feature>
<dbReference type="Proteomes" id="UP000663860">
    <property type="component" value="Unassembled WGS sequence"/>
</dbReference>
<dbReference type="AlphaFoldDB" id="A0A814KDX2"/>
<sequence length="153" mass="18307">MMKRITQMLASLLFIITVLTIYLAFDFAINTAISNKYTTDKHSHHEQQHDDLEFRKILSQSLLTKRKTTNNTRIFHNNNNEHHHDMINPERRIRNTKSKQQQQHGKPAQFHKSKTGIKINHIKRIAKERRRYSFTTKSTQRKNIKAYTSTYHH</sequence>
<reference evidence="2" key="1">
    <citation type="submission" date="2021-02" db="EMBL/GenBank/DDBJ databases">
        <authorList>
            <person name="Nowell W R."/>
        </authorList>
    </citation>
    <scope>NUCLEOTIDE SEQUENCE</scope>
</reference>
<organism evidence="2 3">
    <name type="scientific">Adineta steineri</name>
    <dbReference type="NCBI Taxonomy" id="433720"/>
    <lineage>
        <taxon>Eukaryota</taxon>
        <taxon>Metazoa</taxon>
        <taxon>Spiralia</taxon>
        <taxon>Gnathifera</taxon>
        <taxon>Rotifera</taxon>
        <taxon>Eurotatoria</taxon>
        <taxon>Bdelloidea</taxon>
        <taxon>Adinetida</taxon>
        <taxon>Adinetidae</taxon>
        <taxon>Adineta</taxon>
    </lineage>
</organism>
<proteinExistence type="predicted"/>
<gene>
    <name evidence="2" type="ORF">IZO911_LOCUS20347</name>
</gene>
<protein>
    <submittedName>
        <fullName evidence="2">Uncharacterized protein</fullName>
    </submittedName>
</protein>
<comment type="caution">
    <text evidence="2">The sequence shown here is derived from an EMBL/GenBank/DDBJ whole genome shotgun (WGS) entry which is preliminary data.</text>
</comment>
<evidence type="ECO:0000256" key="1">
    <source>
        <dbReference type="SAM" id="MobiDB-lite"/>
    </source>
</evidence>
<feature type="region of interest" description="Disordered" evidence="1">
    <location>
        <begin position="133"/>
        <end position="153"/>
    </location>
</feature>
<accession>A0A814KDX2</accession>